<comment type="caution">
    <text evidence="2">The sequence shown here is derived from an EMBL/GenBank/DDBJ whole genome shotgun (WGS) entry which is preliminary data.</text>
</comment>
<dbReference type="Proteomes" id="UP000245506">
    <property type="component" value="Unassembled WGS sequence"/>
</dbReference>
<dbReference type="AlphaFoldDB" id="A0A317C4J6"/>
<dbReference type="InterPro" id="IPR042100">
    <property type="entry name" value="Bug_dom1"/>
</dbReference>
<protein>
    <recommendedName>
        <fullName evidence="4">Tripartite tricarboxylate transporter substrate binding protein</fullName>
    </recommendedName>
</protein>
<evidence type="ECO:0000313" key="3">
    <source>
        <dbReference type="Proteomes" id="UP000245506"/>
    </source>
</evidence>
<keyword evidence="3" id="KW-1185">Reference proteome</keyword>
<dbReference type="EMBL" id="QGKL01000043">
    <property type="protein sequence ID" value="PWQ93121.1"/>
    <property type="molecule type" value="Genomic_DNA"/>
</dbReference>
<reference evidence="2 3" key="1">
    <citation type="submission" date="2018-05" db="EMBL/GenBank/DDBJ databases">
        <title>Leucothrix arctica sp. nov., isolated from Arctic seawater.</title>
        <authorList>
            <person name="Choi A."/>
            <person name="Baek K."/>
        </authorList>
    </citation>
    <scope>NUCLEOTIDE SEQUENCE [LARGE SCALE GENOMIC DNA]</scope>
    <source>
        <strain evidence="2 3">IMCC9719</strain>
    </source>
</reference>
<evidence type="ECO:0008006" key="4">
    <source>
        <dbReference type="Google" id="ProtNLM"/>
    </source>
</evidence>
<dbReference type="InterPro" id="IPR005064">
    <property type="entry name" value="BUG"/>
</dbReference>
<dbReference type="PANTHER" id="PTHR42928:SF5">
    <property type="entry name" value="BLR1237 PROTEIN"/>
    <property type="match status" value="1"/>
</dbReference>
<evidence type="ECO:0000256" key="1">
    <source>
        <dbReference type="ARBA" id="ARBA00006987"/>
    </source>
</evidence>
<name>A0A317C4J6_9GAMM</name>
<organism evidence="2 3">
    <name type="scientific">Leucothrix arctica</name>
    <dbReference type="NCBI Taxonomy" id="1481894"/>
    <lineage>
        <taxon>Bacteria</taxon>
        <taxon>Pseudomonadati</taxon>
        <taxon>Pseudomonadota</taxon>
        <taxon>Gammaproteobacteria</taxon>
        <taxon>Thiotrichales</taxon>
        <taxon>Thiotrichaceae</taxon>
        <taxon>Leucothrix</taxon>
    </lineage>
</organism>
<sequence length="346" mass="36910">MLSLCVGQATAADSFYEGKKLDVIINYGAGGNTDITARALMQFMQKHIAGEPRITIKNKPGAGGIVGTNYFGAVSKPNGLTAGVFSVALMPELMKDPALTVSHNDFIFVGGIPEDTIYHSRKVPGLEKATDLFNLAAPIKTAGHGPVNMKDLMLRAAMDLLEVDYKHVTGFKSSGKIRAAILKSDVDMSADSMTGYASRVGPNLVDEGHSIPLFSIGVPTDDGQLGRAPGSLESVPTFDEFYEAKFGKKPSGQKYDVLRTIALIRATSLRAVFLPKGTPPEAVKSLRAAFDSTTADPDYRAEFLKISGFDLTAISGVDAQVRLKSLLNTDAKTVAFIKRFAAEGSN</sequence>
<dbReference type="PANTHER" id="PTHR42928">
    <property type="entry name" value="TRICARBOXYLATE-BINDING PROTEIN"/>
    <property type="match status" value="1"/>
</dbReference>
<dbReference type="Gene3D" id="3.40.190.10">
    <property type="entry name" value="Periplasmic binding protein-like II"/>
    <property type="match status" value="1"/>
</dbReference>
<evidence type="ECO:0000313" key="2">
    <source>
        <dbReference type="EMBL" id="PWQ93121.1"/>
    </source>
</evidence>
<proteinExistence type="inferred from homology"/>
<accession>A0A317C4J6</accession>
<dbReference type="Gene3D" id="3.40.190.150">
    <property type="entry name" value="Bordetella uptake gene, domain 1"/>
    <property type="match status" value="1"/>
</dbReference>
<gene>
    <name evidence="2" type="ORF">DKT75_20750</name>
</gene>
<comment type="similarity">
    <text evidence="1">Belongs to the UPF0065 (bug) family.</text>
</comment>